<dbReference type="Gene3D" id="1.20.1720.10">
    <property type="entry name" value="Multidrug resistance protein D"/>
    <property type="match status" value="1"/>
</dbReference>
<comment type="caution">
    <text evidence="9">The sequence shown here is derived from an EMBL/GenBank/DDBJ whole genome shotgun (WGS) entry which is preliminary data.</text>
</comment>
<keyword evidence="6 7" id="KW-0472">Membrane</keyword>
<dbReference type="InterPro" id="IPR011701">
    <property type="entry name" value="MFS"/>
</dbReference>
<evidence type="ECO:0000256" key="3">
    <source>
        <dbReference type="ARBA" id="ARBA00022475"/>
    </source>
</evidence>
<protein>
    <submittedName>
        <fullName evidence="9">MF superfamily multidrug resistance protein B</fullName>
    </submittedName>
</protein>
<evidence type="ECO:0000313" key="9">
    <source>
        <dbReference type="EMBL" id="KRO00605.1"/>
    </source>
</evidence>
<feature type="domain" description="Major facilitator superfamily (MFS) profile" evidence="8">
    <location>
        <begin position="1"/>
        <end position="153"/>
    </location>
</feature>
<reference evidence="9 10" key="1">
    <citation type="journal article" date="2015" name="Genome Announc.">
        <title>Expanding the biotechnology potential of lactobacilli through comparative genomics of 213 strains and associated genera.</title>
        <authorList>
            <person name="Sun Z."/>
            <person name="Harris H.M."/>
            <person name="McCann A."/>
            <person name="Guo C."/>
            <person name="Argimon S."/>
            <person name="Zhang W."/>
            <person name="Yang X."/>
            <person name="Jeffery I.B."/>
            <person name="Cooney J.C."/>
            <person name="Kagawa T.F."/>
            <person name="Liu W."/>
            <person name="Song Y."/>
            <person name="Salvetti E."/>
            <person name="Wrobel A."/>
            <person name="Rasinkangas P."/>
            <person name="Parkhill J."/>
            <person name="Rea M.C."/>
            <person name="O'Sullivan O."/>
            <person name="Ritari J."/>
            <person name="Douillard F.P."/>
            <person name="Paul Ross R."/>
            <person name="Yang R."/>
            <person name="Briner A.E."/>
            <person name="Felis G.E."/>
            <person name="de Vos W.M."/>
            <person name="Barrangou R."/>
            <person name="Klaenhammer T.R."/>
            <person name="Caufield P.W."/>
            <person name="Cui Y."/>
            <person name="Zhang H."/>
            <person name="O'Toole P.W."/>
        </authorList>
    </citation>
    <scope>NUCLEOTIDE SEQUENCE [LARGE SCALE GENOMIC DNA]</scope>
    <source>
        <strain evidence="9 10">DSM 24716</strain>
    </source>
</reference>
<gene>
    <name evidence="9" type="ORF">IV57_GL001043</name>
</gene>
<dbReference type="AlphaFoldDB" id="A0A0R2LNF4"/>
<comment type="subcellular location">
    <subcellularLocation>
        <location evidence="1">Cell membrane</location>
        <topology evidence="1">Multi-pass membrane protein</topology>
    </subcellularLocation>
</comment>
<feature type="transmembrane region" description="Helical" evidence="7">
    <location>
        <begin position="66"/>
        <end position="85"/>
    </location>
</feature>
<keyword evidence="4 7" id="KW-0812">Transmembrane</keyword>
<name>A0A0R2LNF4_9LACO</name>
<keyword evidence="10" id="KW-1185">Reference proteome</keyword>
<organism evidence="9 10">
    <name type="scientific">Companilactobacillus kimchiensis</name>
    <dbReference type="NCBI Taxonomy" id="993692"/>
    <lineage>
        <taxon>Bacteria</taxon>
        <taxon>Bacillati</taxon>
        <taxon>Bacillota</taxon>
        <taxon>Bacilli</taxon>
        <taxon>Lactobacillales</taxon>
        <taxon>Lactobacillaceae</taxon>
        <taxon>Companilactobacillus</taxon>
    </lineage>
</organism>
<evidence type="ECO:0000256" key="7">
    <source>
        <dbReference type="SAM" id="Phobius"/>
    </source>
</evidence>
<dbReference type="PROSITE" id="PS50850">
    <property type="entry name" value="MFS"/>
    <property type="match status" value="1"/>
</dbReference>
<dbReference type="PANTHER" id="PTHR42718:SF46">
    <property type="entry name" value="BLR6921 PROTEIN"/>
    <property type="match status" value="1"/>
</dbReference>
<dbReference type="OrthoDB" id="2414439at2"/>
<dbReference type="GO" id="GO:0022857">
    <property type="term" value="F:transmembrane transporter activity"/>
    <property type="evidence" value="ECO:0007669"/>
    <property type="project" value="InterPro"/>
</dbReference>
<evidence type="ECO:0000256" key="2">
    <source>
        <dbReference type="ARBA" id="ARBA00022448"/>
    </source>
</evidence>
<dbReference type="Proteomes" id="UP000051006">
    <property type="component" value="Unassembled WGS sequence"/>
</dbReference>
<dbReference type="SUPFAM" id="SSF103473">
    <property type="entry name" value="MFS general substrate transporter"/>
    <property type="match status" value="1"/>
</dbReference>
<dbReference type="PANTHER" id="PTHR42718">
    <property type="entry name" value="MAJOR FACILITATOR SUPERFAMILY MULTIDRUG TRANSPORTER MFSC"/>
    <property type="match status" value="1"/>
</dbReference>
<keyword evidence="5 7" id="KW-1133">Transmembrane helix</keyword>
<dbReference type="PATRIC" id="fig|993692.3.peg.1058"/>
<evidence type="ECO:0000256" key="6">
    <source>
        <dbReference type="ARBA" id="ARBA00023136"/>
    </source>
</evidence>
<feature type="transmembrane region" description="Helical" evidence="7">
    <location>
        <begin position="91"/>
        <end position="113"/>
    </location>
</feature>
<dbReference type="EMBL" id="JQCF01000002">
    <property type="protein sequence ID" value="KRO00605.1"/>
    <property type="molecule type" value="Genomic_DNA"/>
</dbReference>
<keyword evidence="3" id="KW-1003">Cell membrane</keyword>
<evidence type="ECO:0000256" key="4">
    <source>
        <dbReference type="ARBA" id="ARBA00022692"/>
    </source>
</evidence>
<feature type="transmembrane region" description="Helical" evidence="7">
    <location>
        <begin position="36"/>
        <end position="54"/>
    </location>
</feature>
<dbReference type="InterPro" id="IPR036259">
    <property type="entry name" value="MFS_trans_sf"/>
</dbReference>
<evidence type="ECO:0000313" key="10">
    <source>
        <dbReference type="Proteomes" id="UP000051006"/>
    </source>
</evidence>
<evidence type="ECO:0000256" key="5">
    <source>
        <dbReference type="ARBA" id="ARBA00022989"/>
    </source>
</evidence>
<accession>A0A0R2LNF4</accession>
<dbReference type="GO" id="GO:0005886">
    <property type="term" value="C:plasma membrane"/>
    <property type="evidence" value="ECO:0007669"/>
    <property type="project" value="UniProtKB-SubCell"/>
</dbReference>
<keyword evidence="2" id="KW-0813">Transport</keyword>
<dbReference type="InterPro" id="IPR020846">
    <property type="entry name" value="MFS_dom"/>
</dbReference>
<feature type="transmembrane region" description="Helical" evidence="7">
    <location>
        <begin position="125"/>
        <end position="152"/>
    </location>
</feature>
<sequence length="153" mass="16036">MIIVLMGYFIILVDTSLVFTCSKEISSSLHMNPSSAAWISNAYALTFGSLLLLGGKLGDIFGRRRLFILGLMIFGISSTLVGLSPTATLLIIFRALHGIGAAIIAPATLAIIMDSFTGNNRVVAISMYGAVSGIGVSLGLIIGAGITTLLSWR</sequence>
<dbReference type="STRING" id="993692.IV57_GL001043"/>
<proteinExistence type="predicted"/>
<evidence type="ECO:0000256" key="1">
    <source>
        <dbReference type="ARBA" id="ARBA00004651"/>
    </source>
</evidence>
<dbReference type="Pfam" id="PF07690">
    <property type="entry name" value="MFS_1"/>
    <property type="match status" value="1"/>
</dbReference>
<evidence type="ECO:0000259" key="8">
    <source>
        <dbReference type="PROSITE" id="PS50850"/>
    </source>
</evidence>